<comment type="similarity">
    <text evidence="1">Belongs to the DprA/Smf family.</text>
</comment>
<evidence type="ECO:0000313" key="4">
    <source>
        <dbReference type="Proteomes" id="UP000779900"/>
    </source>
</evidence>
<dbReference type="Pfam" id="PF02481">
    <property type="entry name" value="DNA_processg_A"/>
    <property type="match status" value="1"/>
</dbReference>
<organism evidence="3 4">
    <name type="scientific">candidate division WOR-3 bacterium</name>
    <dbReference type="NCBI Taxonomy" id="2052148"/>
    <lineage>
        <taxon>Bacteria</taxon>
        <taxon>Bacteria division WOR-3</taxon>
    </lineage>
</organism>
<dbReference type="AlphaFoldDB" id="A0A938BR34"/>
<reference evidence="3" key="1">
    <citation type="submission" date="2019-03" db="EMBL/GenBank/DDBJ databases">
        <title>Lake Tanganyika Metagenome-Assembled Genomes (MAGs).</title>
        <authorList>
            <person name="Tran P."/>
        </authorList>
    </citation>
    <scope>NUCLEOTIDE SEQUENCE</scope>
    <source>
        <strain evidence="3">K_DeepCast_150m_m2_040</strain>
    </source>
</reference>
<sequence>MNINNQTQAVLLLTTHLGKPTKGEPKPLAPTEWGRLARWLKDHEILPETLLRQDPADVLVAWVDRTVTQERIRHLLDRAGALGLAAEKWARAGLWVLTRADSDYPVRLKKRLKADSPPVLFGCGRRSLLNLGGIAVVGSRHPSEQDLAFTARLGADVALQGLSVVSGGARGVDEAAMSGALERGGTAVGVLSDSLLHATTSARYRKALMAKDLVLVSPFNPDAGFDVGNAMARNKYIYCLADAAIVIAADRERGGTWNGAVEDLKKGWVPLWVKSHQDPASGNSELVKRGAKWLPDGEPQLSTLLVRDQVEPADQLDKGLPYVLAAESSVSDGSAEYGTGSGSVDLPAAGQDVPESQRGYALFLDRLKQLTAETPATQKQLLASGDFSRAQLSDWLKRAVRDGHVRRLSNPRRYQWEAQLFDDANPVGEATA</sequence>
<dbReference type="EMBL" id="VGIR01000127">
    <property type="protein sequence ID" value="MBM3332741.1"/>
    <property type="molecule type" value="Genomic_DNA"/>
</dbReference>
<dbReference type="SUPFAM" id="SSF102405">
    <property type="entry name" value="MCP/YpsA-like"/>
    <property type="match status" value="1"/>
</dbReference>
<dbReference type="Proteomes" id="UP000779900">
    <property type="component" value="Unassembled WGS sequence"/>
</dbReference>
<dbReference type="PANTHER" id="PTHR43022">
    <property type="entry name" value="PROTEIN SMF"/>
    <property type="match status" value="1"/>
</dbReference>
<evidence type="ECO:0000259" key="2">
    <source>
        <dbReference type="Pfam" id="PF02481"/>
    </source>
</evidence>
<proteinExistence type="inferred from homology"/>
<name>A0A938BR34_UNCW3</name>
<accession>A0A938BR34</accession>
<dbReference type="InterPro" id="IPR057666">
    <property type="entry name" value="DrpA_SLOG"/>
</dbReference>
<comment type="caution">
    <text evidence="3">The sequence shown here is derived from an EMBL/GenBank/DDBJ whole genome shotgun (WGS) entry which is preliminary data.</text>
</comment>
<evidence type="ECO:0000256" key="1">
    <source>
        <dbReference type="ARBA" id="ARBA00006525"/>
    </source>
</evidence>
<dbReference type="PANTHER" id="PTHR43022:SF1">
    <property type="entry name" value="PROTEIN SMF"/>
    <property type="match status" value="1"/>
</dbReference>
<dbReference type="GO" id="GO:0009294">
    <property type="term" value="P:DNA-mediated transformation"/>
    <property type="evidence" value="ECO:0007669"/>
    <property type="project" value="InterPro"/>
</dbReference>
<protein>
    <submittedName>
        <fullName evidence="3">DNA-processing protein DprA</fullName>
    </submittedName>
</protein>
<dbReference type="InterPro" id="IPR003488">
    <property type="entry name" value="DprA"/>
</dbReference>
<dbReference type="Gene3D" id="3.40.50.450">
    <property type="match status" value="1"/>
</dbReference>
<feature type="domain" description="Smf/DprA SLOG" evidence="2">
    <location>
        <begin position="96"/>
        <end position="299"/>
    </location>
</feature>
<gene>
    <name evidence="3" type="ORF">FJY68_12995</name>
</gene>
<evidence type="ECO:0000313" key="3">
    <source>
        <dbReference type="EMBL" id="MBM3332741.1"/>
    </source>
</evidence>